<feature type="region of interest" description="Disordered" evidence="2">
    <location>
        <begin position="828"/>
        <end position="861"/>
    </location>
</feature>
<feature type="compositionally biased region" description="Polar residues" evidence="2">
    <location>
        <begin position="196"/>
        <end position="206"/>
    </location>
</feature>
<feature type="compositionally biased region" description="Polar residues" evidence="2">
    <location>
        <begin position="494"/>
        <end position="504"/>
    </location>
</feature>
<evidence type="ECO:0000259" key="3">
    <source>
        <dbReference type="PROSITE" id="PS50157"/>
    </source>
</evidence>
<feature type="compositionally biased region" description="Polar residues" evidence="2">
    <location>
        <begin position="587"/>
        <end position="597"/>
    </location>
</feature>
<evidence type="ECO:0000256" key="1">
    <source>
        <dbReference type="PROSITE-ProRule" id="PRU00042"/>
    </source>
</evidence>
<accession>A0AAV1S9F9</accession>
<feature type="compositionally biased region" description="Low complexity" evidence="2">
    <location>
        <begin position="484"/>
        <end position="493"/>
    </location>
</feature>
<keyword evidence="1" id="KW-0479">Metal-binding</keyword>
<dbReference type="PROSITE" id="PS50157">
    <property type="entry name" value="ZINC_FINGER_C2H2_2"/>
    <property type="match status" value="1"/>
</dbReference>
<dbReference type="AlphaFoldDB" id="A0AAV1S9F9"/>
<keyword evidence="1" id="KW-0863">Zinc-finger</keyword>
<feature type="region of interest" description="Disordered" evidence="2">
    <location>
        <begin position="959"/>
        <end position="1016"/>
    </location>
</feature>
<keyword evidence="5" id="KW-1185">Reference proteome</keyword>
<dbReference type="GO" id="GO:0008270">
    <property type="term" value="F:zinc ion binding"/>
    <property type="evidence" value="ECO:0007669"/>
    <property type="project" value="UniProtKB-KW"/>
</dbReference>
<dbReference type="Proteomes" id="UP001314170">
    <property type="component" value="Unassembled WGS sequence"/>
</dbReference>
<feature type="compositionally biased region" description="Basic and acidic residues" evidence="2">
    <location>
        <begin position="71"/>
        <end position="93"/>
    </location>
</feature>
<feature type="region of interest" description="Disordered" evidence="2">
    <location>
        <begin position="678"/>
        <end position="700"/>
    </location>
</feature>
<feature type="compositionally biased region" description="Basic and acidic residues" evidence="2">
    <location>
        <begin position="103"/>
        <end position="116"/>
    </location>
</feature>
<comment type="caution">
    <text evidence="4">The sequence shown here is derived from an EMBL/GenBank/DDBJ whole genome shotgun (WGS) entry which is preliminary data.</text>
</comment>
<feature type="compositionally biased region" description="Basic and acidic residues" evidence="2">
    <location>
        <begin position="678"/>
        <end position="696"/>
    </location>
</feature>
<dbReference type="PANTHER" id="PTHR35746">
    <property type="entry name" value="PENTATRICOPEPTIDE REPEAT (PPR) SUPERFAMILY PROTEIN"/>
    <property type="match status" value="1"/>
</dbReference>
<feature type="compositionally biased region" description="Basic and acidic residues" evidence="2">
    <location>
        <begin position="256"/>
        <end position="270"/>
    </location>
</feature>
<sequence length="1046" mass="111973">MDSQDPKKNPTPTHTPGHESHGVYVCHKCGWPFPNPHPSARHRRAHKKICGTLEGYKFVDSQETSLSALSDDDHVSDEDPKTPSPKGLERTSNEKGSGGSVDRSSKSEDEVFKDANAEFPESGSSSGMGEHMGDVKEPEIILEINRAATQSSEDGSTTVTSPPPSNSADHIQMQSTEVPVSNLSGSAHGSLEHDSNATIGSMTRSLTECRTEESDFEHSHDNGGSARDSIPIKLETQIDASQEYTKSGTSEDLPETDAKGNEGTKLDGRLSDVVVSTNENAEDASEVASKLLKLEDVTSQPVPAPEVLQLKEGHTDDLVSGMSSNDLSPEVKSVEPVHSSIAATQIEGDAAQETDSAVYVNSTEGYANKGEGNENVHVVIVPNDLPAVVDAENMVKGFKGHEGGKLPQLMNVDSFEVFKNIKDSGTKDDPSGFNSRPLTEGTEVSASDVHVLDDNLEPIDGASQLIVEGLPDEAEADVPQRSEVGVTDVVTGTSSLKKSISVQSPEEEVPRDPCETSSLTSSIEHATAAISDTNTVVVPMDAEVRQINLVGMDDAGNGEKDKIESSEIAVNDENETNTDESFAENRIPTSEHTSIPSEQVDHRNSILGDVKAAGLVEGKIERCNVSEIETEGDSVSGLGEENLLRDPKTTPEPAVNVESHTTRENEINVCEGKLPEHERTDLGRVLDPQESRKEPESNSMANLRVEHAVEVSAAAESDNVGDVEVLWKSSQDKMVGEPLVSPSVTSSSLQNSSLVADSQTRDFLGVASGNPLESLPDEGDNNNLVTQQVVASATDFSVDSSSQTDSLEGHWGSVSVLSTQSDILPVLDAEPLPSNGSQALSEAEKANLKKPIAASETEHADKSDIFEPPSFMTLVEPRDGVNQKAAASDIHTTQNLQQPKAASVQAGWFPSITNVVNESQGRKKNEEIIAKVTNWSTGKQHPPLQSQQHTPLKSLLGEASMETKSKSPNAKEIPVEKGDPTAKDNGALSKTASSILVPQEPVGEPVKEEEKAWSSPARYPADIKREKRKVKGRPYWAQFVCCSSVN</sequence>
<feature type="compositionally biased region" description="Acidic residues" evidence="2">
    <location>
        <begin position="572"/>
        <end position="582"/>
    </location>
</feature>
<feature type="region of interest" description="Disordered" evidence="2">
    <location>
        <begin position="631"/>
        <end position="664"/>
    </location>
</feature>
<feature type="compositionally biased region" description="Polar residues" evidence="2">
    <location>
        <begin position="432"/>
        <end position="444"/>
    </location>
</feature>
<dbReference type="InterPro" id="IPR013087">
    <property type="entry name" value="Znf_C2H2_type"/>
</dbReference>
<feature type="domain" description="C2H2-type" evidence="3">
    <location>
        <begin position="24"/>
        <end position="46"/>
    </location>
</feature>
<gene>
    <name evidence="4" type="ORF">DCAF_LOCUS20797</name>
</gene>
<feature type="region of interest" description="Disordered" evidence="2">
    <location>
        <begin position="1"/>
        <end position="21"/>
    </location>
</feature>
<feature type="compositionally biased region" description="Basic and acidic residues" evidence="2">
    <location>
        <begin position="973"/>
        <end position="982"/>
    </location>
</feature>
<dbReference type="EMBL" id="CAWUPB010001173">
    <property type="protein sequence ID" value="CAK7348104.1"/>
    <property type="molecule type" value="Genomic_DNA"/>
</dbReference>
<evidence type="ECO:0000256" key="2">
    <source>
        <dbReference type="SAM" id="MobiDB-lite"/>
    </source>
</evidence>
<protein>
    <recommendedName>
        <fullName evidence="3">C2H2-type domain-containing protein</fullName>
    </recommendedName>
</protein>
<evidence type="ECO:0000313" key="4">
    <source>
        <dbReference type="EMBL" id="CAK7348104.1"/>
    </source>
</evidence>
<reference evidence="4 5" key="1">
    <citation type="submission" date="2024-01" db="EMBL/GenBank/DDBJ databases">
        <authorList>
            <person name="Waweru B."/>
        </authorList>
    </citation>
    <scope>NUCLEOTIDE SEQUENCE [LARGE SCALE GENOMIC DNA]</scope>
</reference>
<dbReference type="PANTHER" id="PTHR35746:SF1">
    <property type="entry name" value="PENTATRICOPEPTIDE REPEAT (PPR) SUPERFAMILY PROTEIN"/>
    <property type="match status" value="1"/>
</dbReference>
<feature type="region of interest" description="Disordered" evidence="2">
    <location>
        <begin position="423"/>
        <end position="444"/>
    </location>
</feature>
<organism evidence="4 5">
    <name type="scientific">Dovyalis caffra</name>
    <dbReference type="NCBI Taxonomy" id="77055"/>
    <lineage>
        <taxon>Eukaryota</taxon>
        <taxon>Viridiplantae</taxon>
        <taxon>Streptophyta</taxon>
        <taxon>Embryophyta</taxon>
        <taxon>Tracheophyta</taxon>
        <taxon>Spermatophyta</taxon>
        <taxon>Magnoliopsida</taxon>
        <taxon>eudicotyledons</taxon>
        <taxon>Gunneridae</taxon>
        <taxon>Pentapetalae</taxon>
        <taxon>rosids</taxon>
        <taxon>fabids</taxon>
        <taxon>Malpighiales</taxon>
        <taxon>Salicaceae</taxon>
        <taxon>Flacourtieae</taxon>
        <taxon>Dovyalis</taxon>
    </lineage>
</organism>
<feature type="region of interest" description="Disordered" evidence="2">
    <location>
        <begin position="572"/>
        <end position="599"/>
    </location>
</feature>
<feature type="compositionally biased region" description="Basic and acidic residues" evidence="2">
    <location>
        <begin position="207"/>
        <end position="221"/>
    </location>
</feature>
<feature type="compositionally biased region" description="Polar residues" evidence="2">
    <location>
        <begin position="166"/>
        <end position="187"/>
    </location>
</feature>
<feature type="region of interest" description="Disordered" evidence="2">
    <location>
        <begin position="473"/>
        <end position="517"/>
    </location>
</feature>
<feature type="compositionally biased region" description="Polar residues" evidence="2">
    <location>
        <begin position="238"/>
        <end position="250"/>
    </location>
</feature>
<evidence type="ECO:0000313" key="5">
    <source>
        <dbReference type="Proteomes" id="UP001314170"/>
    </source>
</evidence>
<name>A0AAV1S9F9_9ROSI</name>
<dbReference type="PROSITE" id="PS00028">
    <property type="entry name" value="ZINC_FINGER_C2H2_1"/>
    <property type="match status" value="1"/>
</dbReference>
<keyword evidence="1" id="KW-0862">Zinc</keyword>
<feature type="region of interest" description="Disordered" evidence="2">
    <location>
        <begin position="64"/>
        <end position="272"/>
    </location>
</feature>
<proteinExistence type="predicted"/>